<dbReference type="Proteomes" id="UP000635606">
    <property type="component" value="Unassembled WGS sequence"/>
</dbReference>
<evidence type="ECO:0000259" key="5">
    <source>
        <dbReference type="PROSITE" id="PS50045"/>
    </source>
</evidence>
<dbReference type="Gene3D" id="1.10.10.60">
    <property type="entry name" value="Homeodomain-like"/>
    <property type="match status" value="1"/>
</dbReference>
<evidence type="ECO:0000256" key="4">
    <source>
        <dbReference type="ARBA" id="ARBA00023163"/>
    </source>
</evidence>
<keyword evidence="3" id="KW-0805">Transcription regulation</keyword>
<dbReference type="PRINTS" id="PR01590">
    <property type="entry name" value="HTHFIS"/>
</dbReference>
<dbReference type="Gene3D" id="1.10.8.60">
    <property type="match status" value="1"/>
</dbReference>
<accession>A0A8J4EFJ2</accession>
<dbReference type="Gene3D" id="3.30.450.40">
    <property type="match status" value="1"/>
</dbReference>
<evidence type="ECO:0000256" key="3">
    <source>
        <dbReference type="ARBA" id="ARBA00023015"/>
    </source>
</evidence>
<dbReference type="InterPro" id="IPR002078">
    <property type="entry name" value="Sigma_54_int"/>
</dbReference>
<dbReference type="InterPro" id="IPR029016">
    <property type="entry name" value="GAF-like_dom_sf"/>
</dbReference>
<comment type="caution">
    <text evidence="6">The sequence shown here is derived from an EMBL/GenBank/DDBJ whole genome shotgun (WGS) entry which is preliminary data.</text>
</comment>
<dbReference type="GO" id="GO:0005524">
    <property type="term" value="F:ATP binding"/>
    <property type="evidence" value="ECO:0007669"/>
    <property type="project" value="UniProtKB-KW"/>
</dbReference>
<dbReference type="InterPro" id="IPR027417">
    <property type="entry name" value="P-loop_NTPase"/>
</dbReference>
<keyword evidence="2" id="KW-0067">ATP-binding</keyword>
<evidence type="ECO:0000313" key="7">
    <source>
        <dbReference type="Proteomes" id="UP000635606"/>
    </source>
</evidence>
<dbReference type="PANTHER" id="PTHR32071:SF122">
    <property type="entry name" value="SIGMA FACTOR"/>
    <property type="match status" value="1"/>
</dbReference>
<dbReference type="GO" id="GO:0043565">
    <property type="term" value="F:sequence-specific DNA binding"/>
    <property type="evidence" value="ECO:0007669"/>
    <property type="project" value="InterPro"/>
</dbReference>
<evidence type="ECO:0000313" key="6">
    <source>
        <dbReference type="EMBL" id="GIJ72776.1"/>
    </source>
</evidence>
<dbReference type="PANTHER" id="PTHR32071">
    <property type="entry name" value="TRANSCRIPTIONAL REGULATORY PROTEIN"/>
    <property type="match status" value="1"/>
</dbReference>
<proteinExistence type="predicted"/>
<dbReference type="RefSeq" id="WP_203932621.1">
    <property type="nucleotide sequence ID" value="NZ_BOPH01000105.1"/>
</dbReference>
<dbReference type="EMBL" id="BOPH01000105">
    <property type="protein sequence ID" value="GIJ72776.1"/>
    <property type="molecule type" value="Genomic_DNA"/>
</dbReference>
<sequence length="587" mass="63639">MVRPTRPGPAVHTNGDRLAEARERFLTTEAVDPDQVRDTIMASWQRSRHWNVAADRIQLRYVRDPDLDSPLIRSALPVLRGLREHLDGQPISLILTDPAGLVLTRMTGDAEFERHLDRVLLAPGFSYAEEWVGTNGIGTALEGGRPMHVFGHEHYAENLENLACAAAPIHHPITGKTVGAVNLTCWCRDAGPLLIALARTATDQIRQALLADSGAGEFALTREYLRACRRGAGLVVAFNDDMVMMNESARRVLDPAAQSVLLSHAAETLAAGHSATSVVDLPNGSTSQLQCRPVHAEGRLAGGILQVKLIDPPGAPVSSPHHPPLPGLIGSGSLWTRAAQLVDAACAAREWLVVEGEPGAGKLALVRAVYQRRRPGSRIAVLEAGPDLPDAVRREVTDGTGALVVRHIDRLGPEQATSLGEVLASAADVWVAATGGPGGNRLTALLDLFPRTVEVPPLRYHPEDLSDLVPFLLTRLVPDGRLHCSPEAMQVLMRYTWPGNTEQLWQVLRKVVQHQRTGTIHPDDLPPECHTVSRRLLSPLESLERDAIVQSLRDADGNKRKAAKSLGVSRATIYRKIHEYGIVAPAP</sequence>
<keyword evidence="1" id="KW-0547">Nucleotide-binding</keyword>
<dbReference type="SUPFAM" id="SSF52540">
    <property type="entry name" value="P-loop containing nucleoside triphosphate hydrolases"/>
    <property type="match status" value="1"/>
</dbReference>
<gene>
    <name evidence="6" type="ORF">Voc01_076930</name>
</gene>
<keyword evidence="4" id="KW-0804">Transcription</keyword>
<dbReference type="Pfam" id="PF02954">
    <property type="entry name" value="HTH_8"/>
    <property type="match status" value="1"/>
</dbReference>
<dbReference type="Pfam" id="PF25601">
    <property type="entry name" value="AAA_lid_14"/>
    <property type="match status" value="1"/>
</dbReference>
<dbReference type="PROSITE" id="PS50045">
    <property type="entry name" value="SIGMA54_INTERACT_4"/>
    <property type="match status" value="1"/>
</dbReference>
<dbReference type="InterPro" id="IPR058031">
    <property type="entry name" value="AAA_lid_NorR"/>
</dbReference>
<protein>
    <submittedName>
        <fullName evidence="6">Fis family transcriptional regulator</fullName>
    </submittedName>
</protein>
<feature type="domain" description="Sigma-54 factor interaction" evidence="5">
    <location>
        <begin position="406"/>
        <end position="513"/>
    </location>
</feature>
<dbReference type="SUPFAM" id="SSF46689">
    <property type="entry name" value="Homeodomain-like"/>
    <property type="match status" value="1"/>
</dbReference>
<evidence type="ECO:0000256" key="1">
    <source>
        <dbReference type="ARBA" id="ARBA00022741"/>
    </source>
</evidence>
<dbReference type="AlphaFoldDB" id="A0A8J4EFJ2"/>
<reference evidence="6" key="1">
    <citation type="submission" date="2021-01" db="EMBL/GenBank/DDBJ databases">
        <title>Whole genome shotgun sequence of Virgisporangium ochraceum NBRC 16418.</title>
        <authorList>
            <person name="Komaki H."/>
            <person name="Tamura T."/>
        </authorList>
    </citation>
    <scope>NUCLEOTIDE SEQUENCE</scope>
    <source>
        <strain evidence="6">NBRC 16418</strain>
    </source>
</reference>
<name>A0A8J4EFJ2_9ACTN</name>
<evidence type="ECO:0000256" key="2">
    <source>
        <dbReference type="ARBA" id="ARBA00022840"/>
    </source>
</evidence>
<dbReference type="InterPro" id="IPR002197">
    <property type="entry name" value="HTH_Fis"/>
</dbReference>
<dbReference type="GO" id="GO:0006355">
    <property type="term" value="P:regulation of DNA-templated transcription"/>
    <property type="evidence" value="ECO:0007669"/>
    <property type="project" value="InterPro"/>
</dbReference>
<dbReference type="InterPro" id="IPR009057">
    <property type="entry name" value="Homeodomain-like_sf"/>
</dbReference>
<organism evidence="6 7">
    <name type="scientific">Virgisporangium ochraceum</name>
    <dbReference type="NCBI Taxonomy" id="65505"/>
    <lineage>
        <taxon>Bacteria</taxon>
        <taxon>Bacillati</taxon>
        <taxon>Actinomycetota</taxon>
        <taxon>Actinomycetes</taxon>
        <taxon>Micromonosporales</taxon>
        <taxon>Micromonosporaceae</taxon>
        <taxon>Virgisporangium</taxon>
    </lineage>
</organism>
<keyword evidence="7" id="KW-1185">Reference proteome</keyword>